<gene>
    <name evidence="5" type="ORF">CLV40_112183</name>
</gene>
<dbReference type="InterPro" id="IPR036390">
    <property type="entry name" value="WH_DNA-bd_sf"/>
</dbReference>
<evidence type="ECO:0000256" key="1">
    <source>
        <dbReference type="ARBA" id="ARBA00023015"/>
    </source>
</evidence>
<evidence type="ECO:0000313" key="6">
    <source>
        <dbReference type="Proteomes" id="UP000239203"/>
    </source>
</evidence>
<feature type="domain" description="HTH gntR-type" evidence="4">
    <location>
        <begin position="18"/>
        <end position="85"/>
    </location>
</feature>
<name>A0A2S6GL85_9PSEU</name>
<evidence type="ECO:0000259" key="4">
    <source>
        <dbReference type="PROSITE" id="PS50949"/>
    </source>
</evidence>
<dbReference type="Gene3D" id="1.20.120.530">
    <property type="entry name" value="GntR ligand-binding domain-like"/>
    <property type="match status" value="1"/>
</dbReference>
<dbReference type="InterPro" id="IPR036388">
    <property type="entry name" value="WH-like_DNA-bd_sf"/>
</dbReference>
<dbReference type="SUPFAM" id="SSF48008">
    <property type="entry name" value="GntR ligand-binding domain-like"/>
    <property type="match status" value="1"/>
</dbReference>
<dbReference type="AlphaFoldDB" id="A0A2S6GL85"/>
<keyword evidence="3" id="KW-0804">Transcription</keyword>
<dbReference type="PANTHER" id="PTHR43537:SF45">
    <property type="entry name" value="GNTR FAMILY REGULATORY PROTEIN"/>
    <property type="match status" value="1"/>
</dbReference>
<sequence>MRAGRLGERLAGLVQPQRSAAELAAASLREAIMLGELLPGERVAEEDLLRPLGISRNTLREAFRLLAHEKLLEHQFNRGVFVRTVDANDVEDLFRVRRLIEVPALANSTTEDWSTMTEAVQTGLTAATRGEWTEVGTANIRFHQAIVAAAGSRRLDELMCQLTAELRLAFHGMGDPRTFHESYLHRNNEIATLTANGDLARATTLLTTYLDDAEREMTTAFRAAGRGCPQA</sequence>
<dbReference type="InterPro" id="IPR000524">
    <property type="entry name" value="Tscrpt_reg_HTH_GntR"/>
</dbReference>
<dbReference type="InterPro" id="IPR008920">
    <property type="entry name" value="TF_FadR/GntR_C"/>
</dbReference>
<evidence type="ECO:0000313" key="5">
    <source>
        <dbReference type="EMBL" id="PPK65916.1"/>
    </source>
</evidence>
<evidence type="ECO:0000256" key="3">
    <source>
        <dbReference type="ARBA" id="ARBA00023163"/>
    </source>
</evidence>
<evidence type="ECO:0000256" key="2">
    <source>
        <dbReference type="ARBA" id="ARBA00023125"/>
    </source>
</evidence>
<protein>
    <submittedName>
        <fullName evidence="5">DNA-binding GntR family transcriptional regulator</fullName>
    </submittedName>
</protein>
<dbReference type="RefSeq" id="WP_245931464.1">
    <property type="nucleotide sequence ID" value="NZ_CP154825.1"/>
</dbReference>
<dbReference type="GO" id="GO:0003700">
    <property type="term" value="F:DNA-binding transcription factor activity"/>
    <property type="evidence" value="ECO:0007669"/>
    <property type="project" value="InterPro"/>
</dbReference>
<organism evidence="5 6">
    <name type="scientific">Actinokineospora auranticolor</name>
    <dbReference type="NCBI Taxonomy" id="155976"/>
    <lineage>
        <taxon>Bacteria</taxon>
        <taxon>Bacillati</taxon>
        <taxon>Actinomycetota</taxon>
        <taxon>Actinomycetes</taxon>
        <taxon>Pseudonocardiales</taxon>
        <taxon>Pseudonocardiaceae</taxon>
        <taxon>Actinokineospora</taxon>
    </lineage>
</organism>
<proteinExistence type="predicted"/>
<keyword evidence="1" id="KW-0805">Transcription regulation</keyword>
<dbReference type="SMART" id="SM00895">
    <property type="entry name" value="FCD"/>
    <property type="match status" value="1"/>
</dbReference>
<dbReference type="PROSITE" id="PS50949">
    <property type="entry name" value="HTH_GNTR"/>
    <property type="match status" value="1"/>
</dbReference>
<keyword evidence="6" id="KW-1185">Reference proteome</keyword>
<dbReference type="Gene3D" id="1.10.10.10">
    <property type="entry name" value="Winged helix-like DNA-binding domain superfamily/Winged helix DNA-binding domain"/>
    <property type="match status" value="1"/>
</dbReference>
<dbReference type="Pfam" id="PF07729">
    <property type="entry name" value="FCD"/>
    <property type="match status" value="1"/>
</dbReference>
<dbReference type="SUPFAM" id="SSF46785">
    <property type="entry name" value="Winged helix' DNA-binding domain"/>
    <property type="match status" value="1"/>
</dbReference>
<dbReference type="Pfam" id="PF00392">
    <property type="entry name" value="GntR"/>
    <property type="match status" value="1"/>
</dbReference>
<dbReference type="Proteomes" id="UP000239203">
    <property type="component" value="Unassembled WGS sequence"/>
</dbReference>
<dbReference type="InterPro" id="IPR011711">
    <property type="entry name" value="GntR_C"/>
</dbReference>
<dbReference type="PANTHER" id="PTHR43537">
    <property type="entry name" value="TRANSCRIPTIONAL REGULATOR, GNTR FAMILY"/>
    <property type="match status" value="1"/>
</dbReference>
<reference evidence="5 6" key="1">
    <citation type="submission" date="2018-02" db="EMBL/GenBank/DDBJ databases">
        <title>Genomic Encyclopedia of Archaeal and Bacterial Type Strains, Phase II (KMG-II): from individual species to whole genera.</title>
        <authorList>
            <person name="Goeker M."/>
        </authorList>
    </citation>
    <scope>NUCLEOTIDE SEQUENCE [LARGE SCALE GENOMIC DNA]</scope>
    <source>
        <strain evidence="5 6">YU 961-1</strain>
    </source>
</reference>
<accession>A0A2S6GL85</accession>
<comment type="caution">
    <text evidence="5">The sequence shown here is derived from an EMBL/GenBank/DDBJ whole genome shotgun (WGS) entry which is preliminary data.</text>
</comment>
<dbReference type="EMBL" id="PTIX01000012">
    <property type="protein sequence ID" value="PPK65916.1"/>
    <property type="molecule type" value="Genomic_DNA"/>
</dbReference>
<dbReference type="SMART" id="SM00345">
    <property type="entry name" value="HTH_GNTR"/>
    <property type="match status" value="1"/>
</dbReference>
<keyword evidence="2 5" id="KW-0238">DNA-binding</keyword>
<dbReference type="GO" id="GO:0003677">
    <property type="term" value="F:DNA binding"/>
    <property type="evidence" value="ECO:0007669"/>
    <property type="project" value="UniProtKB-KW"/>
</dbReference>